<proteinExistence type="predicted"/>
<feature type="compositionally biased region" description="Basic and acidic residues" evidence="1">
    <location>
        <begin position="713"/>
        <end position="724"/>
    </location>
</feature>
<dbReference type="AlphaFoldDB" id="A0A212FAT9"/>
<dbReference type="Proteomes" id="UP000007151">
    <property type="component" value="Unassembled WGS sequence"/>
</dbReference>
<accession>A0A212FAT9</accession>
<organism evidence="2 3">
    <name type="scientific">Danaus plexippus plexippus</name>
    <dbReference type="NCBI Taxonomy" id="278856"/>
    <lineage>
        <taxon>Eukaryota</taxon>
        <taxon>Metazoa</taxon>
        <taxon>Ecdysozoa</taxon>
        <taxon>Arthropoda</taxon>
        <taxon>Hexapoda</taxon>
        <taxon>Insecta</taxon>
        <taxon>Pterygota</taxon>
        <taxon>Neoptera</taxon>
        <taxon>Endopterygota</taxon>
        <taxon>Lepidoptera</taxon>
        <taxon>Glossata</taxon>
        <taxon>Ditrysia</taxon>
        <taxon>Papilionoidea</taxon>
        <taxon>Nymphalidae</taxon>
        <taxon>Danainae</taxon>
        <taxon>Danaini</taxon>
        <taxon>Danaina</taxon>
        <taxon>Danaus</taxon>
        <taxon>Danaus</taxon>
    </lineage>
</organism>
<evidence type="ECO:0000256" key="1">
    <source>
        <dbReference type="SAM" id="MobiDB-lite"/>
    </source>
</evidence>
<evidence type="ECO:0000313" key="2">
    <source>
        <dbReference type="EMBL" id="OWR50838.1"/>
    </source>
</evidence>
<dbReference type="EMBL" id="AGBW02009431">
    <property type="protein sequence ID" value="OWR50838.1"/>
    <property type="molecule type" value="Genomic_DNA"/>
</dbReference>
<name>A0A212FAT9_DANPL</name>
<gene>
    <name evidence="2" type="ORF">KGM_205233</name>
</gene>
<comment type="caution">
    <text evidence="2">The sequence shown here is derived from an EMBL/GenBank/DDBJ whole genome shotgun (WGS) entry which is preliminary data.</text>
</comment>
<sequence length="865" mass="98603">MFRLKLSKFKQAFAVAFLPRILVREFRPVKKKINNYTFDVFNKFGKSTDSGSNDEMTEKQRQIINKCFGEHELEGKYQGEEKEISRSPEAEYVRCSDPRQNEEKASYEGYNAGVQSNDDAATVKATTARIIDETLAQKMEKIDETPHVEAGPKDIEGFNSTPKVMGHDIEFFANEKIQQIDLDDLAKRCVGAPIGNIDELLIREMKNMSLKDCNSQLDMNLVRGHCVEKYYSGIFQHLTQQSKALDGKMEKRDGNEAANPLDLFYDNSINPDREMKSERITPLHTDSLHLFTIDEGCKDFKESGLIRDSCMDYTSDVKDTFYNQPEVLTPYGGPVFPFYEYGNKGPIMVEKFNETTTATVAEPEVETNMPEAQDIHLGKEDSIVRDIDPLQSDLSRIVEPTKTEGHAKEQEFSYITDKIRKMTRKEKVRPKVSSSDECSAESPFATRNQSYLKVGDIYLNPNQIGTLAKVEMLKLLYLNANKTKRSNESRLYSTPSEFSSGDEMNQEHNSAISGRLDQEFASREGHSSVELPTNSAISANQNPGEYYTLDDLHQSLNFLHEPWPTLTAECHNIDSALWTPLQKTDECFTPDSDDTIHELGYPIVLRDPFSYVCFQQNTPQKTVLDTLNEQISSATADKVTFSADADVTTKTDDGIPLSQVLKQIRNKNRLEFCRNLLLQCAKPNAKKLTCFPPLDKSKPRTTLYPRPCQPKPKKPDNKPEPCQPKKDPCAKFLPFFFSTLVRSEIAINIQAMQPLYHVCAYKTMVADEIVERLRNLYKRLQFVKFNRDIHYAKDANCARDFEPWIPIPSWPLPKVDKKRPFVCPKEGCKQFPVPQSNPPKQKPCPGMPRKRFSFAAINTPEILIN</sequence>
<dbReference type="eggNOG" id="ENOG502TC24">
    <property type="taxonomic scope" value="Eukaryota"/>
</dbReference>
<keyword evidence="3" id="KW-1185">Reference proteome</keyword>
<feature type="region of interest" description="Disordered" evidence="1">
    <location>
        <begin position="701"/>
        <end position="724"/>
    </location>
</feature>
<protein>
    <submittedName>
        <fullName evidence="2">Uncharacterized protein</fullName>
    </submittedName>
</protein>
<feature type="region of interest" description="Disordered" evidence="1">
    <location>
        <begin position="80"/>
        <end position="99"/>
    </location>
</feature>
<dbReference type="KEGG" id="dpl:KGM_205233"/>
<evidence type="ECO:0000313" key="3">
    <source>
        <dbReference type="Proteomes" id="UP000007151"/>
    </source>
</evidence>
<dbReference type="OrthoDB" id="7479003at2759"/>
<dbReference type="STRING" id="278856.A0A212FAT9"/>
<reference evidence="2 3" key="1">
    <citation type="journal article" date="2011" name="Cell">
        <title>The monarch butterfly genome yields insights into long-distance migration.</title>
        <authorList>
            <person name="Zhan S."/>
            <person name="Merlin C."/>
            <person name="Boore J.L."/>
            <person name="Reppert S.M."/>
        </authorList>
    </citation>
    <scope>NUCLEOTIDE SEQUENCE [LARGE SCALE GENOMIC DNA]</scope>
    <source>
        <strain evidence="2">F-2</strain>
    </source>
</reference>